<dbReference type="PRINTS" id="PR00471">
    <property type="entry name" value="ACETATEKNASE"/>
</dbReference>
<dbReference type="EC" id="2.7.2.1" evidence="8"/>
<evidence type="ECO:0000313" key="10">
    <source>
        <dbReference type="Proteomes" id="UP000318571"/>
    </source>
</evidence>
<evidence type="ECO:0000256" key="6">
    <source>
        <dbReference type="ARBA" id="ARBA00022840"/>
    </source>
</evidence>
<keyword evidence="5 8" id="KW-0418">Kinase</keyword>
<comment type="caution">
    <text evidence="9">The sequence shown here is derived from an EMBL/GenBank/DDBJ whole genome shotgun (WGS) entry which is preliminary data.</text>
</comment>
<dbReference type="HAMAP" id="MF_00020">
    <property type="entry name" value="Acetate_kinase"/>
    <property type="match status" value="1"/>
</dbReference>
<protein>
    <recommendedName>
        <fullName evidence="8">Probable acetate kinase</fullName>
        <ecNumber evidence="8">2.7.2.1</ecNumber>
    </recommendedName>
    <alternativeName>
        <fullName evidence="8">Acetokinase</fullName>
    </alternativeName>
</protein>
<dbReference type="InterPro" id="IPR023865">
    <property type="entry name" value="Aliphatic_acid_kinase_CS"/>
</dbReference>
<dbReference type="STRING" id="6832.A0A553PHG5"/>
<keyword evidence="1" id="KW-0963">Cytoplasm</keyword>
<evidence type="ECO:0000256" key="4">
    <source>
        <dbReference type="ARBA" id="ARBA00022741"/>
    </source>
</evidence>
<keyword evidence="10" id="KW-1185">Reference proteome</keyword>
<dbReference type="InterPro" id="IPR004372">
    <property type="entry name" value="Ac/propionate_kinase"/>
</dbReference>
<feature type="binding site" evidence="8">
    <location>
        <position position="20"/>
    </location>
    <ligand>
        <name>Mg(2+)</name>
        <dbReference type="ChEBI" id="CHEBI:18420"/>
    </ligand>
</feature>
<feature type="site" description="Transition state stabilizer" evidence="8">
    <location>
        <position position="246"/>
    </location>
</feature>
<dbReference type="GO" id="GO:0005829">
    <property type="term" value="C:cytosol"/>
    <property type="evidence" value="ECO:0007669"/>
    <property type="project" value="TreeGrafter"/>
</dbReference>
<comment type="caution">
    <text evidence="8">Lacks conserved residue(s) required for the propagation of feature annotation.</text>
</comment>
<feature type="binding site" evidence="8">
    <location>
        <position position="96"/>
    </location>
    <ligand>
        <name>substrate</name>
    </ligand>
</feature>
<dbReference type="SUPFAM" id="SSF53067">
    <property type="entry name" value="Actin-like ATPase domain"/>
    <property type="match status" value="2"/>
</dbReference>
<dbReference type="UniPathway" id="UPA00340">
    <property type="reaction ID" value="UER00458"/>
</dbReference>
<dbReference type="GO" id="GO:0006085">
    <property type="term" value="P:acetyl-CoA biosynthetic process"/>
    <property type="evidence" value="ECO:0007669"/>
    <property type="project" value="UniProtKB-UniRule"/>
</dbReference>
<evidence type="ECO:0000256" key="1">
    <source>
        <dbReference type="ARBA" id="ARBA00022490"/>
    </source>
</evidence>
<dbReference type="Pfam" id="PF00871">
    <property type="entry name" value="Acetate_kinase"/>
    <property type="match status" value="1"/>
</dbReference>
<reference evidence="9 10" key="1">
    <citation type="journal article" date="2018" name="Nat. Ecol. Evol.">
        <title>Genomic signatures of mitonuclear coevolution across populations of Tigriopus californicus.</title>
        <authorList>
            <person name="Barreto F.S."/>
            <person name="Watson E.T."/>
            <person name="Lima T.G."/>
            <person name="Willett C.S."/>
            <person name="Edmands S."/>
            <person name="Li W."/>
            <person name="Burton R.S."/>
        </authorList>
    </citation>
    <scope>NUCLEOTIDE SEQUENCE [LARGE SCALE GENOMIC DNA]</scope>
    <source>
        <strain evidence="9 10">San Diego</strain>
    </source>
</reference>
<dbReference type="InterPro" id="IPR000890">
    <property type="entry name" value="Aliphatic_acid_kin_short-chain"/>
</dbReference>
<name>A0A553PHG5_TIGCA</name>
<feature type="active site" description="Proton donor/acceptor" evidence="8">
    <location>
        <position position="153"/>
    </location>
</feature>
<dbReference type="GO" id="GO:0008776">
    <property type="term" value="F:acetate kinase activity"/>
    <property type="evidence" value="ECO:0007669"/>
    <property type="project" value="UniProtKB-UniRule"/>
</dbReference>
<keyword evidence="4 8" id="KW-0547">Nucleotide-binding</keyword>
<keyword evidence="7 8" id="KW-0460">Magnesium</keyword>
<comment type="catalytic activity">
    <reaction evidence="8">
        <text>acetate + ATP = acetyl phosphate + ADP</text>
        <dbReference type="Rhea" id="RHEA:11352"/>
        <dbReference type="ChEBI" id="CHEBI:22191"/>
        <dbReference type="ChEBI" id="CHEBI:30089"/>
        <dbReference type="ChEBI" id="CHEBI:30616"/>
        <dbReference type="ChEBI" id="CHEBI:456216"/>
        <dbReference type="EC" id="2.7.2.1"/>
    </reaction>
</comment>
<comment type="cofactor">
    <cofactor evidence="8">
        <name>Mg(2+)</name>
        <dbReference type="ChEBI" id="CHEBI:18420"/>
    </cofactor>
</comment>
<evidence type="ECO:0000256" key="5">
    <source>
        <dbReference type="ARBA" id="ARBA00022777"/>
    </source>
</evidence>
<dbReference type="OrthoDB" id="10059981at2759"/>
<dbReference type="PANTHER" id="PTHR21060:SF21">
    <property type="entry name" value="ACETATE KINASE"/>
    <property type="match status" value="1"/>
</dbReference>
<dbReference type="PROSITE" id="PS01075">
    <property type="entry name" value="ACETATE_KINASE_1"/>
    <property type="match status" value="1"/>
</dbReference>
<organism evidence="9 10">
    <name type="scientific">Tigriopus californicus</name>
    <name type="common">Marine copepod</name>
    <dbReference type="NCBI Taxonomy" id="6832"/>
    <lineage>
        <taxon>Eukaryota</taxon>
        <taxon>Metazoa</taxon>
        <taxon>Ecdysozoa</taxon>
        <taxon>Arthropoda</taxon>
        <taxon>Crustacea</taxon>
        <taxon>Multicrustacea</taxon>
        <taxon>Hexanauplia</taxon>
        <taxon>Copepoda</taxon>
        <taxon>Harpacticoida</taxon>
        <taxon>Harpacticidae</taxon>
        <taxon>Tigriopus</taxon>
    </lineage>
</organism>
<dbReference type="GO" id="GO:0000287">
    <property type="term" value="F:magnesium ion binding"/>
    <property type="evidence" value="ECO:0007669"/>
    <property type="project" value="UniProtKB-UniRule"/>
</dbReference>
<gene>
    <name evidence="9" type="ORF">TCAL_12437</name>
</gene>
<feature type="binding site" evidence="8">
    <location>
        <position position="390"/>
    </location>
    <ligand>
        <name>Mg(2+)</name>
        <dbReference type="ChEBI" id="CHEBI:18420"/>
    </ligand>
</feature>
<evidence type="ECO:0000313" key="9">
    <source>
        <dbReference type="EMBL" id="TRY77131.1"/>
    </source>
</evidence>
<evidence type="ECO:0000256" key="7">
    <source>
        <dbReference type="ARBA" id="ARBA00022842"/>
    </source>
</evidence>
<dbReference type="Gene3D" id="3.30.420.40">
    <property type="match status" value="2"/>
</dbReference>
<keyword evidence="6 8" id="KW-0067">ATP-binding</keyword>
<proteinExistence type="inferred from homology"/>
<feature type="binding site" evidence="8">
    <location>
        <begin position="213"/>
        <end position="217"/>
    </location>
    <ligand>
        <name>ATP</name>
        <dbReference type="ChEBI" id="CHEBI:30616"/>
    </ligand>
</feature>
<evidence type="ECO:0000256" key="8">
    <source>
        <dbReference type="HAMAP-Rule" id="MF_03131"/>
    </source>
</evidence>
<dbReference type="GO" id="GO:0006083">
    <property type="term" value="P:acetate metabolic process"/>
    <property type="evidence" value="ECO:0007669"/>
    <property type="project" value="TreeGrafter"/>
</dbReference>
<dbReference type="EMBL" id="VCGU01000004">
    <property type="protein sequence ID" value="TRY77131.1"/>
    <property type="molecule type" value="Genomic_DNA"/>
</dbReference>
<keyword evidence="3 8" id="KW-0479">Metal-binding</keyword>
<evidence type="ECO:0000256" key="3">
    <source>
        <dbReference type="ARBA" id="ARBA00022723"/>
    </source>
</evidence>
<feature type="binding site" evidence="8">
    <location>
        <begin position="287"/>
        <end position="289"/>
    </location>
    <ligand>
        <name>ATP</name>
        <dbReference type="ChEBI" id="CHEBI:30616"/>
    </ligand>
</feature>
<keyword evidence="2 8" id="KW-0808">Transferase</keyword>
<evidence type="ECO:0000256" key="2">
    <source>
        <dbReference type="ARBA" id="ARBA00022679"/>
    </source>
</evidence>
<dbReference type="InterPro" id="IPR043129">
    <property type="entry name" value="ATPase_NBD"/>
</dbReference>
<sequence length="403" mass="44312">MAFKLSQICRHPARDILVLNCGSSSIKFSTVDPQSGRSVLKGQVSHLGDPTVNIQYDIDGDEGQKNLSLETCSYQEIFYQVGQICALKPFRAIGHRVVHGGDLYKTSILITDQVIQNIEGLSDFAPLHNPLSAQCITHMTKHFPSIRQVGVFDTAFHQTIPDYVYRYAVPQAWYETHQIRKYGFHGISHQFVAQEAATRLNRPLRDLKVVSAHLGNGCSVAAIKEGLCVDTSMGITPLAGLVMGTRSGDIDPAVLGIMAKKTNLSLGQILEVLNTESGLKGVCGYQDARELERAYTRGNRFARLAWEMFAYRLAKYVASYVVPLGGIDVLIFTGGIGEKSSLIRTKTIGWLHGLGFDLDLDRNETHGSSSNGLISAGMHHPIITVIPTQEALMIARETQRLTD</sequence>
<dbReference type="Proteomes" id="UP000318571">
    <property type="component" value="Chromosome 5"/>
</dbReference>
<comment type="pathway">
    <text evidence="8">Metabolic intermediate biosynthesis; acetyl-CoA biosynthesis; acetyl-CoA from acetate: step 1/2.</text>
</comment>
<dbReference type="AlphaFoldDB" id="A0A553PHG5"/>
<dbReference type="PANTHER" id="PTHR21060">
    <property type="entry name" value="ACETATE KINASE"/>
    <property type="match status" value="1"/>
</dbReference>
<comment type="similarity">
    <text evidence="8">Belongs to the acetokinase family.</text>
</comment>
<accession>A0A553PHG5</accession>
<dbReference type="NCBIfam" id="TIGR00016">
    <property type="entry name" value="ackA"/>
    <property type="match status" value="1"/>
</dbReference>
<dbReference type="OMA" id="HKYVSQR"/>
<dbReference type="PIRSF" id="PIRSF000722">
    <property type="entry name" value="Acetate_prop_kin"/>
    <property type="match status" value="1"/>
</dbReference>
<feature type="site" description="Transition state stabilizer" evidence="8">
    <location>
        <position position="185"/>
    </location>
</feature>
<dbReference type="CDD" id="cd24010">
    <property type="entry name" value="ASKHA_NBD_AcK_PK"/>
    <property type="match status" value="1"/>
</dbReference>
<dbReference type="PROSITE" id="PS01076">
    <property type="entry name" value="ACETATE_KINASE_2"/>
    <property type="match status" value="1"/>
</dbReference>
<dbReference type="GO" id="GO:0005524">
    <property type="term" value="F:ATP binding"/>
    <property type="evidence" value="ECO:0007669"/>
    <property type="project" value="UniProtKB-KW"/>
</dbReference>
<feature type="binding site" evidence="8">
    <location>
        <position position="27"/>
    </location>
    <ligand>
        <name>ATP</name>
        <dbReference type="ChEBI" id="CHEBI:30616"/>
    </ligand>
</feature>